<comment type="caution">
    <text evidence="1">The sequence shown here is derived from an EMBL/GenBank/DDBJ whole genome shotgun (WGS) entry which is preliminary data.</text>
</comment>
<proteinExistence type="predicted"/>
<gene>
    <name evidence="1" type="ORF">AWI28_08920</name>
</gene>
<dbReference type="GeneID" id="45814862"/>
<keyword evidence="2" id="KW-1185">Reference proteome</keyword>
<dbReference type="InterPro" id="IPR009312">
    <property type="entry name" value="Phage_lambda_GpU-like"/>
</dbReference>
<dbReference type="EMBL" id="LRCR01000002">
    <property type="protein sequence ID" value="KUQ86059.1"/>
    <property type="molecule type" value="Genomic_DNA"/>
</dbReference>
<evidence type="ECO:0000313" key="2">
    <source>
        <dbReference type="Proteomes" id="UP000064715"/>
    </source>
</evidence>
<dbReference type="Pfam" id="PF06141">
    <property type="entry name" value="Phage_tail_U"/>
    <property type="match status" value="1"/>
</dbReference>
<evidence type="ECO:0000313" key="1">
    <source>
        <dbReference type="EMBL" id="KUQ86059.1"/>
    </source>
</evidence>
<accession>A0A0X4EWG5</accession>
<reference evidence="2" key="1">
    <citation type="submission" date="2016-01" db="EMBL/GenBank/DDBJ databases">
        <title>WGS of SAMN04407783.</title>
        <authorList>
            <person name="Adams M."/>
            <person name="Sutton G."/>
            <person name="Nelson K."/>
            <person name="Thaden J."/>
            <person name="Fowler V."/>
            <person name="Mccorrison J."/>
            <person name="Sanka R."/>
            <person name="Brinkac L."/>
            <person name="Nierman W."/>
        </authorList>
    </citation>
    <scope>NUCLEOTIDE SEQUENCE [LARGE SCALE GENOMIC DNA]</scope>
    <source>
        <strain evidence="2">GN04363</strain>
    </source>
</reference>
<name>A0A0X4EWG5_9ENTR</name>
<dbReference type="InterPro" id="IPR035934">
    <property type="entry name" value="Phage_tail_protein-like_sf"/>
</dbReference>
<organism evidence="1 2">
    <name type="scientific">Enterobacter genomosp. O</name>
    <dbReference type="NCBI Taxonomy" id="2364150"/>
    <lineage>
        <taxon>Bacteria</taxon>
        <taxon>Pseudomonadati</taxon>
        <taxon>Pseudomonadota</taxon>
        <taxon>Gammaproteobacteria</taxon>
        <taxon>Enterobacterales</taxon>
        <taxon>Enterobacteriaceae</taxon>
        <taxon>Enterobacter</taxon>
        <taxon>Enterobacter cloacae complex</taxon>
        <taxon>Enterobacter cloacae complex clade O</taxon>
    </lineage>
</organism>
<dbReference type="SUPFAM" id="SSF143749">
    <property type="entry name" value="Phage tail protein-like"/>
    <property type="match status" value="1"/>
</dbReference>
<dbReference type="Gene3D" id="3.30.70.1700">
    <property type="entry name" value="Phage minor tail protein U"/>
    <property type="match status" value="1"/>
</dbReference>
<dbReference type="AlphaFoldDB" id="A0A0X4EWG5"/>
<dbReference type="RefSeq" id="WP_040017196.1">
    <property type="nucleotide sequence ID" value="NZ_LRCR01000002.1"/>
</dbReference>
<dbReference type="InterPro" id="IPR038512">
    <property type="entry name" value="GpU-like_sf"/>
</dbReference>
<protein>
    <submittedName>
        <fullName evidence="1">Phage tail protein</fullName>
    </submittedName>
</protein>
<dbReference type="OrthoDB" id="6537575at2"/>
<dbReference type="Proteomes" id="UP000064715">
    <property type="component" value="Unassembled WGS sequence"/>
</dbReference>
<sequence length="132" mass="15001">MKHTLIRQKIIDVLEEAIGNDVMFFDGRPAVIEEEDFPAVAVYLTDAEYTGEELDADMWAATLHIEVFLSSQVPDSELDEWMESHIYPALADVPGLDSLLTLMVPQGFDYQRDDAMGLWTSADMKYSITYEM</sequence>